<evidence type="ECO:0000256" key="2">
    <source>
        <dbReference type="ARBA" id="ARBA00022729"/>
    </source>
</evidence>
<dbReference type="AlphaFoldDB" id="A0AA41YP53"/>
<comment type="similarity">
    <text evidence="1">Belongs to the phosphate/phosphite/phosphonate binding protein family.</text>
</comment>
<feature type="signal peptide" evidence="3">
    <location>
        <begin position="1"/>
        <end position="23"/>
    </location>
</feature>
<evidence type="ECO:0000256" key="1">
    <source>
        <dbReference type="ARBA" id="ARBA00007162"/>
    </source>
</evidence>
<dbReference type="Pfam" id="PF12974">
    <property type="entry name" value="Phosphonate-bd"/>
    <property type="match status" value="1"/>
</dbReference>
<dbReference type="Gene3D" id="3.40.190.10">
    <property type="entry name" value="Periplasmic binding protein-like II"/>
    <property type="match status" value="2"/>
</dbReference>
<dbReference type="GO" id="GO:0055085">
    <property type="term" value="P:transmembrane transport"/>
    <property type="evidence" value="ECO:0007669"/>
    <property type="project" value="InterPro"/>
</dbReference>
<keyword evidence="2 3" id="KW-0732">Signal</keyword>
<evidence type="ECO:0000313" key="4">
    <source>
        <dbReference type="EMBL" id="MCW3477509.1"/>
    </source>
</evidence>
<proteinExistence type="inferred from homology"/>
<protein>
    <submittedName>
        <fullName evidence="4">Phosphate/phosphite/phosphonate ABC transporter substrate-binding protein</fullName>
    </submittedName>
</protein>
<name>A0AA41YP53_9PROT</name>
<accession>A0AA41YP53</accession>
<gene>
    <name evidence="4" type="primary">phnD</name>
    <name evidence="4" type="ORF">OL599_23365</name>
</gene>
<evidence type="ECO:0000256" key="3">
    <source>
        <dbReference type="SAM" id="SignalP"/>
    </source>
</evidence>
<dbReference type="InterPro" id="IPR005770">
    <property type="entry name" value="PhnD"/>
</dbReference>
<dbReference type="Proteomes" id="UP001165679">
    <property type="component" value="Unassembled WGS sequence"/>
</dbReference>
<dbReference type="SUPFAM" id="SSF53850">
    <property type="entry name" value="Periplasmic binding protein-like II"/>
    <property type="match status" value="1"/>
</dbReference>
<evidence type="ECO:0000313" key="5">
    <source>
        <dbReference type="Proteomes" id="UP001165679"/>
    </source>
</evidence>
<organism evidence="4 5">
    <name type="scientific">Limobrevibacterium gyesilva</name>
    <dbReference type="NCBI Taxonomy" id="2991712"/>
    <lineage>
        <taxon>Bacteria</taxon>
        <taxon>Pseudomonadati</taxon>
        <taxon>Pseudomonadota</taxon>
        <taxon>Alphaproteobacteria</taxon>
        <taxon>Acetobacterales</taxon>
        <taxon>Acetobacteraceae</taxon>
        <taxon>Limobrevibacterium</taxon>
    </lineage>
</organism>
<sequence length="322" mass="35063">MITRRRLVAATVLAGASLGTARAQDMRPSPKPGKRAWAAQVPVIRVGLLGGENNADRLQRVDGYRKLLEETFQVPVKLLQAADYAGVIQGFAAGQVDLAYMSPAAYAAAWIESNGNVMPLLTSQEADGSTSYVAVLYVRADSGITSLEQLKGKALAWADPNSASGYLIPRSEFRVMGIDPEPGKYFARTGFAGGHEQAVIAVLGKQYDAGVTWSSGVGDVTQGYTRGALRTMVEKKLLDMKDLRIIWKSRPIENGPLTVRADTPAEFRADIVALHRAIPVAYPDIFHAMDMGSSKDWVPVKHEDYAVFVDMLKAEAAQRRRR</sequence>
<reference evidence="4" key="2">
    <citation type="submission" date="2022-10" db="EMBL/GenBank/DDBJ databases">
        <authorList>
            <person name="Trinh H.N."/>
        </authorList>
    </citation>
    <scope>NUCLEOTIDE SEQUENCE</scope>
    <source>
        <strain evidence="4">RN2-1</strain>
    </source>
</reference>
<dbReference type="GO" id="GO:0043190">
    <property type="term" value="C:ATP-binding cassette (ABC) transporter complex"/>
    <property type="evidence" value="ECO:0007669"/>
    <property type="project" value="InterPro"/>
</dbReference>
<dbReference type="PROSITE" id="PS51318">
    <property type="entry name" value="TAT"/>
    <property type="match status" value="1"/>
</dbReference>
<dbReference type="CDD" id="cd01071">
    <property type="entry name" value="PBP2_PhnD_like"/>
    <property type="match status" value="1"/>
</dbReference>
<dbReference type="NCBIfam" id="TIGR01098">
    <property type="entry name" value="3A0109s03R"/>
    <property type="match status" value="1"/>
</dbReference>
<dbReference type="InterPro" id="IPR006311">
    <property type="entry name" value="TAT_signal"/>
</dbReference>
<reference evidence="4" key="1">
    <citation type="submission" date="2022-09" db="EMBL/GenBank/DDBJ databases">
        <title>Rhodovastum sp. nov. RN2-1 isolated from soil in Seongnam, South Korea.</title>
        <authorList>
            <person name="Le N.T."/>
        </authorList>
    </citation>
    <scope>NUCLEOTIDE SEQUENCE</scope>
    <source>
        <strain evidence="4">RN2-1</strain>
    </source>
</reference>
<dbReference type="PANTHER" id="PTHR35841:SF1">
    <property type="entry name" value="PHOSPHONATES-BINDING PERIPLASMIC PROTEIN"/>
    <property type="match status" value="1"/>
</dbReference>
<comment type="caution">
    <text evidence="4">The sequence shown here is derived from an EMBL/GenBank/DDBJ whole genome shotgun (WGS) entry which is preliminary data.</text>
</comment>
<dbReference type="EMBL" id="JAPDNT010000039">
    <property type="protein sequence ID" value="MCW3477509.1"/>
    <property type="molecule type" value="Genomic_DNA"/>
</dbReference>
<keyword evidence="5" id="KW-1185">Reference proteome</keyword>
<feature type="chain" id="PRO_5041230092" evidence="3">
    <location>
        <begin position="24"/>
        <end position="322"/>
    </location>
</feature>
<dbReference type="PANTHER" id="PTHR35841">
    <property type="entry name" value="PHOSPHONATES-BINDING PERIPLASMIC PROTEIN"/>
    <property type="match status" value="1"/>
</dbReference>